<sequence length="290" mass="32475">MSTITISGVQKKYHQKPVLKDVNLAIQPNQIYGLLGRNGVGKSTLMRIIANRTRIKVGTVTLDGESVFENERAQNRIYLMSTAKLLPQEEKVFKLFKLIKTMYGDFDEAYAEHLAEAFELDTHSKLRKLSTGYQTIANLIIALCLPCDFIFLDEPVLGLDANHRELFYQELAETFSSKPRTFVIATHLIEEVSGLLNHVFVIADGKVSLDEDVEVLQQRGRQISGPAALVQDYLQGVPVLHTTRLGGMMTAYCLQTPLERPLPAGVSLDGMNLQRLFIEVTRKPGGRDEI</sequence>
<reference evidence="4 5" key="1">
    <citation type="journal article" date="2015" name="Genome Announc.">
        <title>Expanding the biotechnology potential of lactobacilli through comparative genomics of 213 strains and associated genera.</title>
        <authorList>
            <person name="Sun Z."/>
            <person name="Harris H.M."/>
            <person name="McCann A."/>
            <person name="Guo C."/>
            <person name="Argimon S."/>
            <person name="Zhang W."/>
            <person name="Yang X."/>
            <person name="Jeffery I.B."/>
            <person name="Cooney J.C."/>
            <person name="Kagawa T.F."/>
            <person name="Liu W."/>
            <person name="Song Y."/>
            <person name="Salvetti E."/>
            <person name="Wrobel A."/>
            <person name="Rasinkangas P."/>
            <person name="Parkhill J."/>
            <person name="Rea M.C."/>
            <person name="O'Sullivan O."/>
            <person name="Ritari J."/>
            <person name="Douillard F.P."/>
            <person name="Paul Ross R."/>
            <person name="Yang R."/>
            <person name="Briner A.E."/>
            <person name="Felis G.E."/>
            <person name="de Vos W.M."/>
            <person name="Barrangou R."/>
            <person name="Klaenhammer T.R."/>
            <person name="Caufield P.W."/>
            <person name="Cui Y."/>
            <person name="Zhang H."/>
            <person name="O'Toole P.W."/>
        </authorList>
    </citation>
    <scope>NUCLEOTIDE SEQUENCE [LARGE SCALE GENOMIC DNA]</scope>
    <source>
        <strain evidence="4 5">DSM 13343</strain>
    </source>
</reference>
<dbReference type="OrthoDB" id="9804819at2"/>
<dbReference type="SMART" id="SM00382">
    <property type="entry name" value="AAA"/>
    <property type="match status" value="1"/>
</dbReference>
<evidence type="ECO:0000256" key="2">
    <source>
        <dbReference type="ARBA" id="ARBA00022840"/>
    </source>
</evidence>
<evidence type="ECO:0000313" key="4">
    <source>
        <dbReference type="EMBL" id="KRL40643.1"/>
    </source>
</evidence>
<dbReference type="Proteomes" id="UP000051790">
    <property type="component" value="Unassembled WGS sequence"/>
</dbReference>
<feature type="domain" description="ABC transporter" evidence="3">
    <location>
        <begin position="4"/>
        <end position="229"/>
    </location>
</feature>
<dbReference type="InterPro" id="IPR003439">
    <property type="entry name" value="ABC_transporter-like_ATP-bd"/>
</dbReference>
<dbReference type="PATRIC" id="fig|1423769.4.peg.2442"/>
<dbReference type="PROSITE" id="PS50893">
    <property type="entry name" value="ABC_TRANSPORTER_2"/>
    <property type="match status" value="1"/>
</dbReference>
<dbReference type="Gene3D" id="3.40.50.300">
    <property type="entry name" value="P-loop containing nucleotide triphosphate hydrolases"/>
    <property type="match status" value="1"/>
</dbReference>
<accession>A0A0R1QIB9</accession>
<dbReference type="RefSeq" id="WP_056964792.1">
    <property type="nucleotide sequence ID" value="NZ_AZEU01000267.1"/>
</dbReference>
<dbReference type="GO" id="GO:0005524">
    <property type="term" value="F:ATP binding"/>
    <property type="evidence" value="ECO:0007669"/>
    <property type="project" value="UniProtKB-KW"/>
</dbReference>
<comment type="caution">
    <text evidence="4">The sequence shown here is derived from an EMBL/GenBank/DDBJ whole genome shotgun (WGS) entry which is preliminary data.</text>
</comment>
<protein>
    <submittedName>
        <fullName evidence="4">Abc transporter, atp-binding protein</fullName>
    </submittedName>
</protein>
<dbReference type="Pfam" id="PF00005">
    <property type="entry name" value="ABC_tran"/>
    <property type="match status" value="1"/>
</dbReference>
<evidence type="ECO:0000259" key="3">
    <source>
        <dbReference type="PROSITE" id="PS50893"/>
    </source>
</evidence>
<dbReference type="InterPro" id="IPR027417">
    <property type="entry name" value="P-loop_NTPase"/>
</dbReference>
<dbReference type="AlphaFoldDB" id="A0A0R1QIB9"/>
<dbReference type="EMBL" id="AZEU01000267">
    <property type="protein sequence ID" value="KRL40643.1"/>
    <property type="molecule type" value="Genomic_DNA"/>
</dbReference>
<dbReference type="SUPFAM" id="SSF52540">
    <property type="entry name" value="P-loop containing nucleoside triphosphate hydrolases"/>
    <property type="match status" value="1"/>
</dbReference>
<organism evidence="4 5">
    <name type="scientific">Lacticaseibacillus manihotivorans DSM 13343 = JCM 12514</name>
    <dbReference type="NCBI Taxonomy" id="1423769"/>
    <lineage>
        <taxon>Bacteria</taxon>
        <taxon>Bacillati</taxon>
        <taxon>Bacillota</taxon>
        <taxon>Bacilli</taxon>
        <taxon>Lactobacillales</taxon>
        <taxon>Lactobacillaceae</taxon>
        <taxon>Lacticaseibacillus</taxon>
    </lineage>
</organism>
<dbReference type="GO" id="GO:0016887">
    <property type="term" value="F:ATP hydrolysis activity"/>
    <property type="evidence" value="ECO:0007669"/>
    <property type="project" value="InterPro"/>
</dbReference>
<evidence type="ECO:0000313" key="5">
    <source>
        <dbReference type="Proteomes" id="UP000051790"/>
    </source>
</evidence>
<dbReference type="PANTHER" id="PTHR43158:SF5">
    <property type="entry name" value="ABC TRANSPORTER, ATP-BINDING PROTEIN"/>
    <property type="match status" value="1"/>
</dbReference>
<dbReference type="InterPro" id="IPR003593">
    <property type="entry name" value="AAA+_ATPase"/>
</dbReference>
<keyword evidence="2 4" id="KW-0067">ATP-binding</keyword>
<proteinExistence type="predicted"/>
<dbReference type="PANTHER" id="PTHR43158">
    <property type="entry name" value="SKFA PEPTIDE EXPORT ATP-BINDING PROTEIN SKFE"/>
    <property type="match status" value="1"/>
</dbReference>
<gene>
    <name evidence="4" type="ORF">FD01_GL002261</name>
</gene>
<keyword evidence="1" id="KW-0547">Nucleotide-binding</keyword>
<evidence type="ECO:0000256" key="1">
    <source>
        <dbReference type="ARBA" id="ARBA00022741"/>
    </source>
</evidence>
<keyword evidence="5" id="KW-1185">Reference proteome</keyword>
<name>A0A0R1QIB9_9LACO</name>